<dbReference type="AlphaFoldDB" id="A0A8X6G086"/>
<dbReference type="OrthoDB" id="6407312at2759"/>
<dbReference type="Proteomes" id="UP000887116">
    <property type="component" value="Unassembled WGS sequence"/>
</dbReference>
<accession>A0A8X6G086</accession>
<protein>
    <submittedName>
        <fullName evidence="1">Uncharacterized protein</fullName>
    </submittedName>
</protein>
<gene>
    <name evidence="1" type="ORF">TNCT_43651</name>
</gene>
<evidence type="ECO:0000313" key="1">
    <source>
        <dbReference type="EMBL" id="GFQ92723.1"/>
    </source>
</evidence>
<dbReference type="EMBL" id="BMAO01033911">
    <property type="protein sequence ID" value="GFQ92723.1"/>
    <property type="molecule type" value="Genomic_DNA"/>
</dbReference>
<keyword evidence="2" id="KW-1185">Reference proteome</keyword>
<name>A0A8X6G086_TRICU</name>
<comment type="caution">
    <text evidence="1">The sequence shown here is derived from an EMBL/GenBank/DDBJ whole genome shotgun (WGS) entry which is preliminary data.</text>
</comment>
<evidence type="ECO:0000313" key="2">
    <source>
        <dbReference type="Proteomes" id="UP000887116"/>
    </source>
</evidence>
<reference evidence="1" key="1">
    <citation type="submission" date="2020-07" db="EMBL/GenBank/DDBJ databases">
        <title>Multicomponent nature underlies the extraordinary mechanical properties of spider dragline silk.</title>
        <authorList>
            <person name="Kono N."/>
            <person name="Nakamura H."/>
            <person name="Mori M."/>
            <person name="Yoshida Y."/>
            <person name="Ohtoshi R."/>
            <person name="Malay A.D."/>
            <person name="Moran D.A.P."/>
            <person name="Tomita M."/>
            <person name="Numata K."/>
            <person name="Arakawa K."/>
        </authorList>
    </citation>
    <scope>NUCLEOTIDE SEQUENCE</scope>
</reference>
<sequence length="104" mass="11859">MACADYTRKRMRLFSLLGGHDDFGEVSRTDCEEIKGGWQLPPVNPSFINSILMELSPQTCQAVIQPRWLHLAWRFPRESLRMKEVNGANAPFHSKISGVLCRVN</sequence>
<organism evidence="1 2">
    <name type="scientific">Trichonephila clavata</name>
    <name type="common">Joro spider</name>
    <name type="synonym">Nephila clavata</name>
    <dbReference type="NCBI Taxonomy" id="2740835"/>
    <lineage>
        <taxon>Eukaryota</taxon>
        <taxon>Metazoa</taxon>
        <taxon>Ecdysozoa</taxon>
        <taxon>Arthropoda</taxon>
        <taxon>Chelicerata</taxon>
        <taxon>Arachnida</taxon>
        <taxon>Araneae</taxon>
        <taxon>Araneomorphae</taxon>
        <taxon>Entelegynae</taxon>
        <taxon>Araneoidea</taxon>
        <taxon>Nephilidae</taxon>
        <taxon>Trichonephila</taxon>
    </lineage>
</organism>
<proteinExistence type="predicted"/>